<evidence type="ECO:0000259" key="3">
    <source>
        <dbReference type="Pfam" id="PF00326"/>
    </source>
</evidence>
<keyword evidence="1" id="KW-0378">Hydrolase</keyword>
<keyword evidence="5" id="KW-1185">Reference proteome</keyword>
<comment type="caution">
    <text evidence="4">The sequence shown here is derived from an EMBL/GenBank/DDBJ whole genome shotgun (WGS) entry which is preliminary data.</text>
</comment>
<evidence type="ECO:0000313" key="4">
    <source>
        <dbReference type="EMBL" id="GAA0547572.1"/>
    </source>
</evidence>
<accession>A0ABP3NQ59</accession>
<feature type="domain" description="Peptidase S9 prolyl oligopeptidase catalytic" evidence="3">
    <location>
        <begin position="143"/>
        <end position="346"/>
    </location>
</feature>
<dbReference type="InterPro" id="IPR001375">
    <property type="entry name" value="Peptidase_S9_cat"/>
</dbReference>
<proteinExistence type="predicted"/>
<dbReference type="PANTHER" id="PTHR42776">
    <property type="entry name" value="SERINE PEPTIDASE S9 FAMILY MEMBER"/>
    <property type="match status" value="1"/>
</dbReference>
<reference evidence="5" key="1">
    <citation type="journal article" date="2019" name="Int. J. Syst. Evol. Microbiol.">
        <title>The Global Catalogue of Microorganisms (GCM) 10K type strain sequencing project: providing services to taxonomists for standard genome sequencing and annotation.</title>
        <authorList>
            <consortium name="The Broad Institute Genomics Platform"/>
            <consortium name="The Broad Institute Genome Sequencing Center for Infectious Disease"/>
            <person name="Wu L."/>
            <person name="Ma J."/>
        </authorList>
    </citation>
    <scope>NUCLEOTIDE SEQUENCE [LARGE SCALE GENOMIC DNA]</scope>
    <source>
        <strain evidence="5">JCM 14331</strain>
    </source>
</reference>
<dbReference type="Pfam" id="PF00326">
    <property type="entry name" value="Peptidase_S9"/>
    <property type="match status" value="1"/>
</dbReference>
<gene>
    <name evidence="4" type="ORF">GCM10009098_13950</name>
</gene>
<evidence type="ECO:0000256" key="1">
    <source>
        <dbReference type="ARBA" id="ARBA00022801"/>
    </source>
</evidence>
<organism evidence="4 5">
    <name type="scientific">Rheinheimera aquimaris</name>
    <dbReference type="NCBI Taxonomy" id="412437"/>
    <lineage>
        <taxon>Bacteria</taxon>
        <taxon>Pseudomonadati</taxon>
        <taxon>Pseudomonadota</taxon>
        <taxon>Gammaproteobacteria</taxon>
        <taxon>Chromatiales</taxon>
        <taxon>Chromatiaceae</taxon>
        <taxon>Rheinheimera</taxon>
    </lineage>
</organism>
<feature type="chain" id="PRO_5047239913" evidence="2">
    <location>
        <begin position="20"/>
        <end position="346"/>
    </location>
</feature>
<dbReference type="SUPFAM" id="SSF53474">
    <property type="entry name" value="alpha/beta-Hydrolases"/>
    <property type="match status" value="1"/>
</dbReference>
<feature type="signal peptide" evidence="2">
    <location>
        <begin position="1"/>
        <end position="19"/>
    </location>
</feature>
<evidence type="ECO:0000313" key="5">
    <source>
        <dbReference type="Proteomes" id="UP001501169"/>
    </source>
</evidence>
<dbReference type="PANTHER" id="PTHR42776:SF27">
    <property type="entry name" value="DIPEPTIDYL PEPTIDASE FAMILY MEMBER 6"/>
    <property type="match status" value="1"/>
</dbReference>
<keyword evidence="2" id="KW-0732">Signal</keyword>
<protein>
    <submittedName>
        <fullName evidence="4">Prolyl oligopeptidase family serine peptidase</fullName>
    </submittedName>
</protein>
<sequence length="346" mass="38344">MKPLLILLSAMLLSPVLQAEPAKTKKGPELLPAFSSASSLKENFSCYIGPFASYDSWAAMLSNKPKFNSAAFEEQFPRAVVETRQQNIDCRIFVYESDGILVEGVMLRPKAAAQNNQKLPVIIYNRGGNATLSKIHYGAIQQNLMRFAEQGYIVIASQYRGAAGWTASASRDIMLDQFGGTDVNDVVNLFPLIEGMPTADSQRVAMIGVSRGSIMSYLAATRMPQLKALVIKSGGSDLEIALQTRPSMNNVYEKFIPDYANNKSAELAKRSVLRWLDKLPQQLPILLLHGEKDDRIDVSQARTMAAALKQKKQPHKYIEYTGADHYLIPNHAEADAETAAWLKQYL</sequence>
<name>A0ABP3NQ59_9GAMM</name>
<dbReference type="RefSeq" id="WP_226766371.1">
    <property type="nucleotide sequence ID" value="NZ_BAAAEO010000002.1"/>
</dbReference>
<dbReference type="EMBL" id="BAAAEO010000002">
    <property type="protein sequence ID" value="GAA0547572.1"/>
    <property type="molecule type" value="Genomic_DNA"/>
</dbReference>
<dbReference type="InterPro" id="IPR029058">
    <property type="entry name" value="AB_hydrolase_fold"/>
</dbReference>
<dbReference type="Gene3D" id="3.40.50.1820">
    <property type="entry name" value="alpha/beta hydrolase"/>
    <property type="match status" value="1"/>
</dbReference>
<dbReference type="Proteomes" id="UP001501169">
    <property type="component" value="Unassembled WGS sequence"/>
</dbReference>
<evidence type="ECO:0000256" key="2">
    <source>
        <dbReference type="SAM" id="SignalP"/>
    </source>
</evidence>